<comment type="similarity">
    <text evidence="4">Belongs to the RBT5 family.</text>
</comment>
<evidence type="ECO:0000256" key="2">
    <source>
        <dbReference type="ARBA" id="ARBA00004589"/>
    </source>
</evidence>
<feature type="transmembrane region" description="Helical" evidence="15">
    <location>
        <begin position="233"/>
        <end position="255"/>
    </location>
</feature>
<evidence type="ECO:0000256" key="7">
    <source>
        <dbReference type="ARBA" id="ARBA00022692"/>
    </source>
</evidence>
<protein>
    <recommendedName>
        <fullName evidence="17">CFEM domain-containing protein</fullName>
    </recommendedName>
</protein>
<comment type="subcellular location">
    <subcellularLocation>
        <location evidence="2">Membrane</location>
        <topology evidence="2">Lipid-anchor</topology>
        <topology evidence="2">GPI-anchor</topology>
    </subcellularLocation>
    <subcellularLocation>
        <location evidence="1">Membrane</location>
        <topology evidence="1">Multi-pass membrane protein</topology>
    </subcellularLocation>
    <subcellularLocation>
        <location evidence="3">Secreted</location>
    </subcellularLocation>
</comment>
<evidence type="ECO:0000256" key="13">
    <source>
        <dbReference type="ARBA" id="ARBA00038359"/>
    </source>
</evidence>
<evidence type="ECO:0000256" key="8">
    <source>
        <dbReference type="ARBA" id="ARBA00022729"/>
    </source>
</evidence>
<comment type="caution">
    <text evidence="14">Lacks conserved residue(s) required for the propagation of feature annotation.</text>
</comment>
<comment type="similarity">
    <text evidence="13">Belongs to the SAT4 family.</text>
</comment>
<dbReference type="PANTHER" id="PTHR33048">
    <property type="entry name" value="PTH11-LIKE INTEGRAL MEMBRANE PROTEIN (AFU_ORTHOLOGUE AFUA_5G11245)"/>
    <property type="match status" value="1"/>
</dbReference>
<feature type="disulfide bond" evidence="14">
    <location>
        <begin position="8"/>
        <end position="48"/>
    </location>
</feature>
<feature type="transmembrane region" description="Helical" evidence="15">
    <location>
        <begin position="74"/>
        <end position="95"/>
    </location>
</feature>
<keyword evidence="7 15" id="KW-0812">Transmembrane</keyword>
<keyword evidence="9 15" id="KW-1133">Transmembrane helix</keyword>
<organism evidence="18 19">
    <name type="scientific">Xylaria grammica</name>
    <dbReference type="NCBI Taxonomy" id="363999"/>
    <lineage>
        <taxon>Eukaryota</taxon>
        <taxon>Fungi</taxon>
        <taxon>Dikarya</taxon>
        <taxon>Ascomycota</taxon>
        <taxon>Pezizomycotina</taxon>
        <taxon>Sordariomycetes</taxon>
        <taxon>Xylariomycetidae</taxon>
        <taxon>Xylariales</taxon>
        <taxon>Xylariaceae</taxon>
        <taxon>Xylaria</taxon>
    </lineage>
</organism>
<dbReference type="InterPro" id="IPR049326">
    <property type="entry name" value="Rhodopsin_dom_fungi"/>
</dbReference>
<feature type="transmembrane region" description="Helical" evidence="15">
    <location>
        <begin position="146"/>
        <end position="165"/>
    </location>
</feature>
<accession>A0A439D8W4</accession>
<keyword evidence="5" id="KW-0964">Secreted</keyword>
<keyword evidence="6" id="KW-0336">GPI-anchor</keyword>
<evidence type="ECO:0000256" key="15">
    <source>
        <dbReference type="SAM" id="Phobius"/>
    </source>
</evidence>
<dbReference type="GO" id="GO:0005576">
    <property type="term" value="C:extracellular region"/>
    <property type="evidence" value="ECO:0007669"/>
    <property type="project" value="UniProtKB-SubCell"/>
</dbReference>
<evidence type="ECO:0000256" key="6">
    <source>
        <dbReference type="ARBA" id="ARBA00022622"/>
    </source>
</evidence>
<feature type="disulfide bond" evidence="14">
    <location>
        <begin position="31"/>
        <end position="64"/>
    </location>
</feature>
<evidence type="ECO:0000313" key="18">
    <source>
        <dbReference type="EMBL" id="RWA10848.1"/>
    </source>
</evidence>
<evidence type="ECO:0000256" key="1">
    <source>
        <dbReference type="ARBA" id="ARBA00004141"/>
    </source>
</evidence>
<dbReference type="Pfam" id="PF05730">
    <property type="entry name" value="CFEM"/>
    <property type="match status" value="1"/>
</dbReference>
<keyword evidence="11 14" id="KW-1015">Disulfide bond</keyword>
<feature type="disulfide bond" evidence="14">
    <location>
        <begin position="22"/>
        <end position="29"/>
    </location>
</feature>
<feature type="domain" description="CFEM" evidence="17">
    <location>
        <begin position="1"/>
        <end position="90"/>
    </location>
</feature>
<keyword evidence="6" id="KW-0325">Glycoprotein</keyword>
<evidence type="ECO:0000256" key="11">
    <source>
        <dbReference type="ARBA" id="ARBA00023157"/>
    </source>
</evidence>
<dbReference type="InterPro" id="IPR052337">
    <property type="entry name" value="SAT4-like"/>
</dbReference>
<keyword evidence="19" id="KW-1185">Reference proteome</keyword>
<evidence type="ECO:0000256" key="14">
    <source>
        <dbReference type="PROSITE-ProRule" id="PRU01356"/>
    </source>
</evidence>
<keyword evidence="12" id="KW-0449">Lipoprotein</keyword>
<comment type="caution">
    <text evidence="18">The sequence shown here is derived from an EMBL/GenBank/DDBJ whole genome shotgun (WGS) entry which is preliminary data.</text>
</comment>
<dbReference type="EMBL" id="RYZI01000099">
    <property type="protein sequence ID" value="RWA10848.1"/>
    <property type="molecule type" value="Genomic_DNA"/>
</dbReference>
<feature type="transmembrane region" description="Helical" evidence="15">
    <location>
        <begin position="267"/>
        <end position="287"/>
    </location>
</feature>
<dbReference type="InterPro" id="IPR008427">
    <property type="entry name" value="Extracellular_membr_CFEM_dom"/>
</dbReference>
<evidence type="ECO:0000256" key="5">
    <source>
        <dbReference type="ARBA" id="ARBA00022525"/>
    </source>
</evidence>
<evidence type="ECO:0000256" key="3">
    <source>
        <dbReference type="ARBA" id="ARBA00004613"/>
    </source>
</evidence>
<keyword evidence="10 15" id="KW-0472">Membrane</keyword>
<evidence type="ECO:0000256" key="10">
    <source>
        <dbReference type="ARBA" id="ARBA00023136"/>
    </source>
</evidence>
<feature type="disulfide bond" evidence="14">
    <location>
        <begin position="12"/>
        <end position="43"/>
    </location>
</feature>
<dbReference type="STRING" id="363999.A0A439D8W4"/>
<evidence type="ECO:0000313" key="19">
    <source>
        <dbReference type="Proteomes" id="UP000286045"/>
    </source>
</evidence>
<feature type="transmembrane region" description="Helical" evidence="15">
    <location>
        <begin position="186"/>
        <end position="207"/>
    </location>
</feature>
<evidence type="ECO:0000256" key="12">
    <source>
        <dbReference type="ARBA" id="ARBA00023288"/>
    </source>
</evidence>
<sequence>MSAALPKCAATCLIASVVESACSLANQTCVCSDQDLNARATACVAASCTIREALTTQNLTSTQCGVAPRVDHSYVPVFIAFVTLSAISVLLRVITRLQDRVPMWWDDFIIALSFLGSVAFAAIIWAVKPYGLGTDIWAVPFDDITVILKALYTLFVLYITSRDLVRLSILLFYHRIFGHIQLARRLIHFTFVVIIACCVAFDFAIIFGCTPLDHFWTGWDGQQDGHCISTNGIFWAGAFIVIAIDVWIILIPLMFIMRMNFSLRKRLLSGVMFAFGLFVVFVSLFRIKTINRFTLSRNPTADFVEVGIWSGLELYVGIICACLPNFHHLFKPVFAWIGLKLSNSTAPKSYPGGPGSGDSEHDRHLREKMSGSDHMIYATTTVNIEQYQPESQEHLSAPSIADVTRVSEDIELGLGKNGETRAAAWS</sequence>
<evidence type="ECO:0000256" key="4">
    <source>
        <dbReference type="ARBA" id="ARBA00010031"/>
    </source>
</evidence>
<reference evidence="18 19" key="1">
    <citation type="submission" date="2018-12" db="EMBL/GenBank/DDBJ databases">
        <title>Draft genome sequence of Xylaria grammica IHI A82.</title>
        <authorList>
            <person name="Buettner E."/>
            <person name="Kellner H."/>
        </authorList>
    </citation>
    <scope>NUCLEOTIDE SEQUENCE [LARGE SCALE GENOMIC DNA]</scope>
    <source>
        <strain evidence="18 19">IHI A82</strain>
    </source>
</reference>
<feature type="transmembrane region" description="Helical" evidence="15">
    <location>
        <begin position="107"/>
        <end position="126"/>
    </location>
</feature>
<gene>
    <name evidence="18" type="ORF">EKO27_g4266</name>
</gene>
<keyword evidence="8 16" id="KW-0732">Signal</keyword>
<dbReference type="PROSITE" id="PS52012">
    <property type="entry name" value="CFEM"/>
    <property type="match status" value="1"/>
</dbReference>
<dbReference type="AlphaFoldDB" id="A0A439D8W4"/>
<dbReference type="GO" id="GO:0098552">
    <property type="term" value="C:side of membrane"/>
    <property type="evidence" value="ECO:0007669"/>
    <property type="project" value="UniProtKB-KW"/>
</dbReference>
<dbReference type="PANTHER" id="PTHR33048:SF143">
    <property type="entry name" value="EXTRACELLULAR MEMBRANE PROTEIN CFEM DOMAIN-CONTAINING PROTEIN-RELATED"/>
    <property type="match status" value="1"/>
</dbReference>
<dbReference type="Proteomes" id="UP000286045">
    <property type="component" value="Unassembled WGS sequence"/>
</dbReference>
<evidence type="ECO:0000259" key="17">
    <source>
        <dbReference type="PROSITE" id="PS52012"/>
    </source>
</evidence>
<proteinExistence type="inferred from homology"/>
<name>A0A439D8W4_9PEZI</name>
<feature type="signal peptide" evidence="16">
    <location>
        <begin position="1"/>
        <end position="20"/>
    </location>
</feature>
<feature type="chain" id="PRO_5019013202" description="CFEM domain-containing protein" evidence="16">
    <location>
        <begin position="21"/>
        <end position="426"/>
    </location>
</feature>
<evidence type="ECO:0000256" key="16">
    <source>
        <dbReference type="SAM" id="SignalP"/>
    </source>
</evidence>
<dbReference type="Pfam" id="PF20684">
    <property type="entry name" value="Fung_rhodopsin"/>
    <property type="match status" value="1"/>
</dbReference>
<evidence type="ECO:0000256" key="9">
    <source>
        <dbReference type="ARBA" id="ARBA00022989"/>
    </source>
</evidence>